<keyword evidence="1" id="KW-0812">Transmembrane</keyword>
<feature type="domain" description="EAL" evidence="2">
    <location>
        <begin position="573"/>
        <end position="826"/>
    </location>
</feature>
<dbReference type="Pfam" id="PF00990">
    <property type="entry name" value="GGDEF"/>
    <property type="match status" value="1"/>
</dbReference>
<dbReference type="EMBL" id="AAVL02000034">
    <property type="protein sequence ID" value="EDM51131.1"/>
    <property type="molecule type" value="Genomic_DNA"/>
</dbReference>
<sequence length="826" mass="94740">MNNKKVGMLKDSYQMLTWTNYANKNKIKYTPVYYNSETEIVQALKDNKIDLAAVGSISLHKGMRVVDRFNQEPFYIVTGKMNGKFMAEVDRALDEIRNDSPYFQQHLQDKYYSESAYSNQPLLTKEENEYIERYKEIVVGLKADSIPYSYKEAHKITGLFKGVLDLMGGKSKLSIRIEYVSDPKKFLEEGTNRFYIGNSLGSGVSTVKGKYWHSNNIFSVDQVIVKRKNTSISQDKVSSVAVVKDALYNSQTKLLYVNSDEQIKKYDSVKECMEAVRTGKVDFAINDIYSVNYYMQSKRYADSLAAVSEYNESSAYCLLASAQVNDILKSVVNKLISSISDEEIDNVCVKYSSGIKYNASLTERIEDNLALIILGIAIAILLIVLGYVVISKKTNALIQSKENEILRRKVEIDKLTGLYNIDIFYEKVAERLRISDEEFYIMNININRLKVVNDIYGIEEGDELIKHVADRLKMFRDSQTDGDNILLARMSDDNFFALLTKEQYDLIKTFDLVDDYHLKINITVRTGLYLVDDRTLPINVMCDRAQIATDTVKEGMKKVGIYSRQQGDQLIFEQNILNDINGAMKQGQIVIYVQPKYDVVHKKIVGGESLVRWLHPKFGMIPSFKFITVLEKNNYITRLDYYVWEKTCQLLRYLKDKNGSVLPISVNVSRVNFYTTNLVSNLLELVEKYNLEPKDLQLEITETVYTEEKQVIYSIISELQEAGFKILMDDFGSGYSSLNMLKDAPIDVLKLDMAFMRNLDNENERNNIIVESIVELSKKLNISVVVEGVESEKQVNFLKSIGAEVIQGYYFSKPIPTDEYEKLIEE</sequence>
<keyword evidence="1" id="KW-0472">Membrane</keyword>
<dbReference type="AlphaFoldDB" id="A5Z6X5"/>
<reference evidence="4 5" key="2">
    <citation type="submission" date="2007-04" db="EMBL/GenBank/DDBJ databases">
        <title>Draft genome sequence of Eubacterium ventriosum (ATCC 27560).</title>
        <authorList>
            <person name="Sudarsanam P."/>
            <person name="Ley R."/>
            <person name="Guruge J."/>
            <person name="Turnbaugh P.J."/>
            <person name="Mahowald M."/>
            <person name="Liep D."/>
            <person name="Gordon J."/>
        </authorList>
    </citation>
    <scope>NUCLEOTIDE SEQUENCE [LARGE SCALE GENOMIC DNA]</scope>
    <source>
        <strain evidence="4 5">ATCC 27560</strain>
    </source>
</reference>
<dbReference type="PROSITE" id="PS50883">
    <property type="entry name" value="EAL"/>
    <property type="match status" value="1"/>
</dbReference>
<dbReference type="eggNOG" id="COG5001">
    <property type="taxonomic scope" value="Bacteria"/>
</dbReference>
<dbReference type="Proteomes" id="UP000006000">
    <property type="component" value="Unassembled WGS sequence"/>
</dbReference>
<dbReference type="SUPFAM" id="SSF55073">
    <property type="entry name" value="Nucleotide cyclase"/>
    <property type="match status" value="1"/>
</dbReference>
<dbReference type="PROSITE" id="PS50887">
    <property type="entry name" value="GGDEF"/>
    <property type="match status" value="1"/>
</dbReference>
<organism evidence="4 5">
    <name type="scientific">Eubacterium ventriosum ATCC 27560</name>
    <dbReference type="NCBI Taxonomy" id="411463"/>
    <lineage>
        <taxon>Bacteria</taxon>
        <taxon>Bacillati</taxon>
        <taxon>Bacillota</taxon>
        <taxon>Clostridia</taxon>
        <taxon>Eubacteriales</taxon>
        <taxon>Eubacteriaceae</taxon>
        <taxon>Eubacterium</taxon>
    </lineage>
</organism>
<dbReference type="SUPFAM" id="SSF141868">
    <property type="entry name" value="EAL domain-like"/>
    <property type="match status" value="1"/>
</dbReference>
<dbReference type="SMART" id="SM00052">
    <property type="entry name" value="EAL"/>
    <property type="match status" value="1"/>
</dbReference>
<dbReference type="STRING" id="411463.EUBVEN_01458"/>
<gene>
    <name evidence="4" type="ORF">EUBVEN_01458</name>
</gene>
<evidence type="ECO:0000313" key="4">
    <source>
        <dbReference type="EMBL" id="EDM51131.1"/>
    </source>
</evidence>
<reference evidence="4 5" key="1">
    <citation type="submission" date="2007-03" db="EMBL/GenBank/DDBJ databases">
        <authorList>
            <person name="Fulton L."/>
            <person name="Clifton S."/>
            <person name="Fulton B."/>
            <person name="Xu J."/>
            <person name="Minx P."/>
            <person name="Pepin K.H."/>
            <person name="Johnson M."/>
            <person name="Thiruvilangam P."/>
            <person name="Bhonagiri V."/>
            <person name="Nash W.E."/>
            <person name="Mardis E.R."/>
            <person name="Wilson R.K."/>
        </authorList>
    </citation>
    <scope>NUCLEOTIDE SEQUENCE [LARGE SCALE GENOMIC DNA]</scope>
    <source>
        <strain evidence="4 5">ATCC 27560</strain>
    </source>
</reference>
<evidence type="ECO:0000259" key="2">
    <source>
        <dbReference type="PROSITE" id="PS50883"/>
    </source>
</evidence>
<dbReference type="InterPro" id="IPR043128">
    <property type="entry name" value="Rev_trsase/Diguanyl_cyclase"/>
</dbReference>
<dbReference type="SUPFAM" id="SSF53850">
    <property type="entry name" value="Periplasmic binding protein-like II"/>
    <property type="match status" value="2"/>
</dbReference>
<dbReference type="InterPro" id="IPR035919">
    <property type="entry name" value="EAL_sf"/>
</dbReference>
<dbReference type="PANTHER" id="PTHR33121">
    <property type="entry name" value="CYCLIC DI-GMP PHOSPHODIESTERASE PDEF"/>
    <property type="match status" value="1"/>
</dbReference>
<dbReference type="InterPro" id="IPR000160">
    <property type="entry name" value="GGDEF_dom"/>
</dbReference>
<dbReference type="GO" id="GO:0071111">
    <property type="term" value="F:cyclic-guanylate-specific phosphodiesterase activity"/>
    <property type="evidence" value="ECO:0007669"/>
    <property type="project" value="InterPro"/>
</dbReference>
<dbReference type="PANTHER" id="PTHR33121:SF71">
    <property type="entry name" value="OXYGEN SENSOR PROTEIN DOSP"/>
    <property type="match status" value="1"/>
</dbReference>
<comment type="caution">
    <text evidence="4">The sequence shown here is derived from an EMBL/GenBank/DDBJ whole genome shotgun (WGS) entry which is preliminary data.</text>
</comment>
<keyword evidence="1" id="KW-1133">Transmembrane helix</keyword>
<proteinExistence type="predicted"/>
<evidence type="ECO:0000256" key="1">
    <source>
        <dbReference type="SAM" id="Phobius"/>
    </source>
</evidence>
<evidence type="ECO:0000259" key="3">
    <source>
        <dbReference type="PROSITE" id="PS50887"/>
    </source>
</evidence>
<dbReference type="Gene3D" id="3.30.70.270">
    <property type="match status" value="1"/>
</dbReference>
<dbReference type="SMART" id="SM00267">
    <property type="entry name" value="GGDEF"/>
    <property type="match status" value="1"/>
</dbReference>
<dbReference type="Gene3D" id="3.40.190.10">
    <property type="entry name" value="Periplasmic binding protein-like II"/>
    <property type="match status" value="3"/>
</dbReference>
<dbReference type="InterPro" id="IPR001633">
    <property type="entry name" value="EAL_dom"/>
</dbReference>
<dbReference type="CDD" id="cd01948">
    <property type="entry name" value="EAL"/>
    <property type="match status" value="1"/>
</dbReference>
<protein>
    <submittedName>
        <fullName evidence="4">Cyclic diguanylate phosphodiesterase (EAL) domain protein</fullName>
    </submittedName>
</protein>
<dbReference type="InterPro" id="IPR050706">
    <property type="entry name" value="Cyclic-di-GMP_PDE-like"/>
</dbReference>
<evidence type="ECO:0000313" key="5">
    <source>
        <dbReference type="Proteomes" id="UP000006000"/>
    </source>
</evidence>
<accession>A5Z6X5</accession>
<feature type="domain" description="GGDEF" evidence="3">
    <location>
        <begin position="437"/>
        <end position="564"/>
    </location>
</feature>
<dbReference type="Pfam" id="PF00563">
    <property type="entry name" value="EAL"/>
    <property type="match status" value="1"/>
</dbReference>
<dbReference type="HOGENOM" id="CLU_000445_70_36_9"/>
<dbReference type="Gene3D" id="3.20.20.450">
    <property type="entry name" value="EAL domain"/>
    <property type="match status" value="1"/>
</dbReference>
<name>A5Z6X5_9FIRM</name>
<feature type="transmembrane region" description="Helical" evidence="1">
    <location>
        <begin position="369"/>
        <end position="390"/>
    </location>
</feature>
<dbReference type="InterPro" id="IPR029787">
    <property type="entry name" value="Nucleotide_cyclase"/>
</dbReference>